<keyword evidence="2" id="KW-0677">Repeat</keyword>
<dbReference type="PROSITE" id="PS51450">
    <property type="entry name" value="LRR"/>
    <property type="match status" value="2"/>
</dbReference>
<dbReference type="PANTHER" id="PTHR15454">
    <property type="entry name" value="NISCHARIN RELATED"/>
    <property type="match status" value="1"/>
</dbReference>
<keyword evidence="1" id="KW-0433">Leucine-rich repeat</keyword>
<evidence type="ECO:0000313" key="4">
    <source>
        <dbReference type="Proteomes" id="UP001209570"/>
    </source>
</evidence>
<reference evidence="3" key="1">
    <citation type="submission" date="2021-12" db="EMBL/GenBank/DDBJ databases">
        <title>Prjna785345.</title>
        <authorList>
            <person name="Rujirawat T."/>
            <person name="Krajaejun T."/>
        </authorList>
    </citation>
    <scope>NUCLEOTIDE SEQUENCE</scope>
    <source>
        <strain evidence="3">Pi057C3</strain>
    </source>
</reference>
<dbReference type="AlphaFoldDB" id="A0AAD5QDL5"/>
<dbReference type="InterPro" id="IPR032675">
    <property type="entry name" value="LRR_dom_sf"/>
</dbReference>
<dbReference type="GO" id="GO:0005737">
    <property type="term" value="C:cytoplasm"/>
    <property type="evidence" value="ECO:0007669"/>
    <property type="project" value="TreeGrafter"/>
</dbReference>
<protein>
    <submittedName>
        <fullName evidence="3">Uncharacterized protein</fullName>
    </submittedName>
</protein>
<keyword evidence="4" id="KW-1185">Reference proteome</keyword>
<name>A0AAD5QDL5_PYTIN</name>
<proteinExistence type="predicted"/>
<evidence type="ECO:0000313" key="3">
    <source>
        <dbReference type="EMBL" id="KAJ0406674.1"/>
    </source>
</evidence>
<dbReference type="Gene3D" id="3.80.10.10">
    <property type="entry name" value="Ribonuclease Inhibitor"/>
    <property type="match status" value="1"/>
</dbReference>
<dbReference type="PANTHER" id="PTHR15454:SF56">
    <property type="entry name" value="PROTEIN PHOSPHATASE 1 REGULATORY SUBUNIT 7-RELATED"/>
    <property type="match status" value="1"/>
</dbReference>
<dbReference type="InterPro" id="IPR001611">
    <property type="entry name" value="Leu-rich_rpt"/>
</dbReference>
<gene>
    <name evidence="3" type="ORF">P43SY_009785</name>
</gene>
<dbReference type="EMBL" id="JAKCXM010000030">
    <property type="protein sequence ID" value="KAJ0406674.1"/>
    <property type="molecule type" value="Genomic_DNA"/>
</dbReference>
<dbReference type="SUPFAM" id="SSF52058">
    <property type="entry name" value="L domain-like"/>
    <property type="match status" value="1"/>
</dbReference>
<comment type="caution">
    <text evidence="3">The sequence shown here is derived from an EMBL/GenBank/DDBJ whole genome shotgun (WGS) entry which is preliminary data.</text>
</comment>
<accession>A0AAD5QDL5</accession>
<sequence length="276" mass="30576">MESGAGVSLSRRGFSSLAQIPSDVVERVERDHGARGGYVLSLAHNRLTRVDDVYIFRHVVELDLSGNMLRSLDGLEALTWLERLNVSQNALTTLDAVAAMPQLRELLVAENDLVQLDAVAALHSLAVLDASSNNVAAWPQLSHILTLETVDLSRNLLEAPPLSVVRRLFPPELRHLALSRNQLHELCGIACLGRRLERLETLRLDGNPANLLLEIPELALQTLSLWAYTREGVDQRLVIAYASLVALNCSLTFYHVQIGWRASALHEIISDAMYVQ</sequence>
<evidence type="ECO:0000256" key="2">
    <source>
        <dbReference type="ARBA" id="ARBA00022737"/>
    </source>
</evidence>
<evidence type="ECO:0000256" key="1">
    <source>
        <dbReference type="ARBA" id="ARBA00022614"/>
    </source>
</evidence>
<dbReference type="Pfam" id="PF12799">
    <property type="entry name" value="LRR_4"/>
    <property type="match status" value="1"/>
</dbReference>
<organism evidence="3 4">
    <name type="scientific">Pythium insidiosum</name>
    <name type="common">Pythiosis disease agent</name>
    <dbReference type="NCBI Taxonomy" id="114742"/>
    <lineage>
        <taxon>Eukaryota</taxon>
        <taxon>Sar</taxon>
        <taxon>Stramenopiles</taxon>
        <taxon>Oomycota</taxon>
        <taxon>Peronosporomycetes</taxon>
        <taxon>Pythiales</taxon>
        <taxon>Pythiaceae</taxon>
        <taxon>Pythium</taxon>
    </lineage>
</organism>
<dbReference type="Proteomes" id="UP001209570">
    <property type="component" value="Unassembled WGS sequence"/>
</dbReference>
<dbReference type="InterPro" id="IPR025875">
    <property type="entry name" value="Leu-rich_rpt_4"/>
</dbReference>